<evidence type="ECO:0000256" key="1">
    <source>
        <dbReference type="ARBA" id="ARBA00002591"/>
    </source>
</evidence>
<organism evidence="5 6">
    <name type="scientific">Magnetococcus marinus (strain ATCC BAA-1437 / JCM 17883 / MC-1)</name>
    <dbReference type="NCBI Taxonomy" id="156889"/>
    <lineage>
        <taxon>Bacteria</taxon>
        <taxon>Pseudomonadati</taxon>
        <taxon>Pseudomonadota</taxon>
        <taxon>Magnetococcia</taxon>
        <taxon>Magnetococcales</taxon>
        <taxon>Magnetococcaceae</taxon>
        <taxon>Magnetococcus</taxon>
    </lineage>
</organism>
<dbReference type="STRING" id="156889.Mmc1_3097"/>
<evidence type="ECO:0000256" key="2">
    <source>
        <dbReference type="ARBA" id="ARBA00022729"/>
    </source>
</evidence>
<sequence>MYGVTCSEGDEIMKMRAERRGLGRLTVLALAVTMGLLLTSSPAQATRLKDVVTIEGVRDNPLNGYGLLVGLNGTGDSSAAFTQQSMQQMLQRMGISMSTLPKVKNVAAVMVTATLPPFARQGNKVDVTIASLGDAKSLEGGTLVMTPLRAADGRIYAVAQGPVSVGGFSAGGAGGNVQKNFPTVARIADGATVEREVDFKLARETSLQLALKEHDFTTANRVVSAINGLFGEPLAHALDSGTVKVQVPPSYKGRVVEFVSRMEGAEVEVDTRAVVVVNERTGTIVMGENVRVSTVALSHGALSIRITDTPQVSQPNPLAGGDTAVVNQRDVQVTEKDARLVQMEEGVTLGDLVKGLNNLGVTPRDLIAILQAIKASGALQADLETM</sequence>
<evidence type="ECO:0000256" key="4">
    <source>
        <dbReference type="HAMAP-Rule" id="MF_00416"/>
    </source>
</evidence>
<dbReference type="Proteomes" id="UP000002586">
    <property type="component" value="Chromosome"/>
</dbReference>
<dbReference type="GO" id="GO:0009428">
    <property type="term" value="C:bacterial-type flagellum basal body, distal rod, P ring"/>
    <property type="evidence" value="ECO:0007669"/>
    <property type="project" value="InterPro"/>
</dbReference>
<evidence type="ECO:0000256" key="3">
    <source>
        <dbReference type="ARBA" id="ARBA00023143"/>
    </source>
</evidence>
<dbReference type="EMBL" id="CP000471">
    <property type="protein sequence ID" value="ABK45587.1"/>
    <property type="molecule type" value="Genomic_DNA"/>
</dbReference>
<dbReference type="GO" id="GO:0071973">
    <property type="term" value="P:bacterial-type flagellum-dependent cell motility"/>
    <property type="evidence" value="ECO:0007669"/>
    <property type="project" value="InterPro"/>
</dbReference>
<keyword evidence="4" id="KW-0574">Periplasm</keyword>
<comment type="subunit">
    <text evidence="4">The basal body constitutes a major portion of the flagellar organelle and consists of four rings (L,P,S, and M) mounted on a central rod.</text>
</comment>
<keyword evidence="2" id="KW-0732">Signal</keyword>
<dbReference type="KEGG" id="mgm:Mmc1_3097"/>
<dbReference type="PANTHER" id="PTHR30381">
    <property type="entry name" value="FLAGELLAR P-RING PERIPLASMIC PROTEIN FLGI"/>
    <property type="match status" value="1"/>
</dbReference>
<keyword evidence="3 4" id="KW-0975">Bacterial flagellum</keyword>
<dbReference type="HAMAP" id="MF_00416">
    <property type="entry name" value="FlgI"/>
    <property type="match status" value="1"/>
</dbReference>
<keyword evidence="5" id="KW-0966">Cell projection</keyword>
<comment type="subcellular location">
    <subcellularLocation>
        <location evidence="4">Periplasm</location>
    </subcellularLocation>
    <subcellularLocation>
        <location evidence="4">Bacterial flagellum basal body</location>
    </subcellularLocation>
</comment>
<proteinExistence type="inferred from homology"/>
<dbReference type="PANTHER" id="PTHR30381:SF0">
    <property type="entry name" value="FLAGELLAR P-RING PROTEIN"/>
    <property type="match status" value="1"/>
</dbReference>
<comment type="similarity">
    <text evidence="4">Belongs to the FlgI family.</text>
</comment>
<dbReference type="NCBIfam" id="NF003676">
    <property type="entry name" value="PRK05303.1"/>
    <property type="match status" value="1"/>
</dbReference>
<dbReference type="PRINTS" id="PR01010">
    <property type="entry name" value="FLGPRINGFLGI"/>
</dbReference>
<reference evidence="6" key="1">
    <citation type="journal article" date="2009" name="Appl. Environ. Microbiol.">
        <title>Complete genome sequence of the chemolithoautotrophic marine magnetotactic coccus strain MC-1.</title>
        <authorList>
            <person name="Schubbe S."/>
            <person name="Williams T.J."/>
            <person name="Xie G."/>
            <person name="Kiss H.E."/>
            <person name="Brettin T.S."/>
            <person name="Martinez D."/>
            <person name="Ross C.A."/>
            <person name="Schuler D."/>
            <person name="Cox B.L."/>
            <person name="Nealson K.H."/>
            <person name="Bazylinski D.A."/>
        </authorList>
    </citation>
    <scope>NUCLEOTIDE SEQUENCE [LARGE SCALE GENOMIC DNA]</scope>
    <source>
        <strain evidence="6">ATCC BAA-1437 / JCM 17883 / MC-1</strain>
    </source>
</reference>
<evidence type="ECO:0000313" key="6">
    <source>
        <dbReference type="Proteomes" id="UP000002586"/>
    </source>
</evidence>
<reference evidence="5 6" key="2">
    <citation type="journal article" date="2012" name="Int. J. Syst. Evol. Microbiol.">
        <title>Magnetococcus marinus gen. nov., sp. nov., a marine, magnetotactic bacterium that represents a novel lineage (Magnetococcaceae fam. nov.; Magnetococcales ord. nov.) at the base of the Alphaproteobacteria.</title>
        <authorList>
            <person name="Bazylinski D.A."/>
            <person name="Williams T.J."/>
            <person name="Lefevre C.T."/>
            <person name="Berg R.J."/>
            <person name="Zhang C.L."/>
            <person name="Bowser S.S."/>
            <person name="Dean A.J."/>
            <person name="Beveridge T.J."/>
        </authorList>
    </citation>
    <scope>NUCLEOTIDE SEQUENCE [LARGE SCALE GENOMIC DNA]</scope>
    <source>
        <strain evidence="6">ATCC BAA-1437 / JCM 17883 / MC-1</strain>
    </source>
</reference>
<keyword evidence="5" id="KW-0282">Flagellum</keyword>
<dbReference type="eggNOG" id="COG1706">
    <property type="taxonomic scope" value="Bacteria"/>
</dbReference>
<dbReference type="HOGENOM" id="CLU_045235_1_0_5"/>
<comment type="function">
    <text evidence="1 4">Assembles around the rod to form the L-ring and probably protects the motor/basal body from shearing forces during rotation.</text>
</comment>
<accession>A0LC94</accession>
<evidence type="ECO:0000313" key="5">
    <source>
        <dbReference type="EMBL" id="ABK45587.1"/>
    </source>
</evidence>
<gene>
    <name evidence="4" type="primary">flgI</name>
    <name evidence="5" type="ordered locus">Mmc1_3097</name>
</gene>
<keyword evidence="5" id="KW-0969">Cilium</keyword>
<dbReference type="InterPro" id="IPR001782">
    <property type="entry name" value="Flag_FlgI"/>
</dbReference>
<protein>
    <recommendedName>
        <fullName evidence="4">Flagellar P-ring protein</fullName>
    </recommendedName>
    <alternativeName>
        <fullName evidence="4">Basal body P-ring protein</fullName>
    </alternativeName>
</protein>
<dbReference type="AlphaFoldDB" id="A0LC94"/>
<name>A0LC94_MAGMM</name>
<dbReference type="Pfam" id="PF02119">
    <property type="entry name" value="FlgI"/>
    <property type="match status" value="1"/>
</dbReference>
<keyword evidence="6" id="KW-1185">Reference proteome</keyword>
<dbReference type="GO" id="GO:0005198">
    <property type="term" value="F:structural molecule activity"/>
    <property type="evidence" value="ECO:0007669"/>
    <property type="project" value="InterPro"/>
</dbReference>
<dbReference type="GO" id="GO:0030288">
    <property type="term" value="C:outer membrane-bounded periplasmic space"/>
    <property type="evidence" value="ECO:0007669"/>
    <property type="project" value="InterPro"/>
</dbReference>